<accession>A0ABY6N3P7</accession>
<dbReference type="RefSeq" id="WP_265048114.1">
    <property type="nucleotide sequence ID" value="NZ_CP100390.1"/>
</dbReference>
<keyword evidence="1" id="KW-0949">S-adenosyl-L-methionine</keyword>
<dbReference type="EMBL" id="CP100390">
    <property type="protein sequence ID" value="UZE96630.1"/>
    <property type="molecule type" value="Genomic_DNA"/>
</dbReference>
<dbReference type="HAMAP" id="MF_00934">
    <property type="entry name" value="23SrRNA_methyltr_J"/>
    <property type="match status" value="1"/>
</dbReference>
<dbReference type="Pfam" id="PF04378">
    <property type="entry name" value="RsmJ"/>
    <property type="match status" value="1"/>
</dbReference>
<dbReference type="SUPFAM" id="SSF53335">
    <property type="entry name" value="S-adenosyl-L-methionine-dependent methyltransferases"/>
    <property type="match status" value="1"/>
</dbReference>
<dbReference type="Gene3D" id="3.40.50.150">
    <property type="entry name" value="Vaccinia Virus protein VP39"/>
    <property type="match status" value="1"/>
</dbReference>
<feature type="binding site" evidence="1">
    <location>
        <position position="42"/>
    </location>
    <ligand>
        <name>S-adenosyl-L-methionine</name>
        <dbReference type="ChEBI" id="CHEBI:59789"/>
    </ligand>
</feature>
<organism evidence="2 3">
    <name type="scientific">Alkalimarinus alittae</name>
    <dbReference type="NCBI Taxonomy" id="2961619"/>
    <lineage>
        <taxon>Bacteria</taxon>
        <taxon>Pseudomonadati</taxon>
        <taxon>Pseudomonadota</taxon>
        <taxon>Gammaproteobacteria</taxon>
        <taxon>Alteromonadales</taxon>
        <taxon>Alteromonadaceae</taxon>
        <taxon>Alkalimarinus</taxon>
    </lineage>
</organism>
<comment type="similarity">
    <text evidence="1">Belongs to the RlmJ family.</text>
</comment>
<reference evidence="2" key="1">
    <citation type="submission" date="2022-06" db="EMBL/GenBank/DDBJ databases">
        <title>Alkalimarinus sp. nov., isolated from gut of a Alitta virens.</title>
        <authorList>
            <person name="Yang A.I."/>
            <person name="Shin N.-R."/>
        </authorList>
    </citation>
    <scope>NUCLEOTIDE SEQUENCE</scope>
    <source>
        <strain evidence="2">A2M4</strain>
    </source>
</reference>
<feature type="binding site" evidence="1">
    <location>
        <position position="164"/>
    </location>
    <ligand>
        <name>S-adenosyl-L-methionine</name>
        <dbReference type="ChEBI" id="CHEBI:59789"/>
    </ligand>
</feature>
<evidence type="ECO:0000313" key="3">
    <source>
        <dbReference type="Proteomes" id="UP001163739"/>
    </source>
</evidence>
<name>A0ABY6N3P7_9ALTE</name>
<comment type="subunit">
    <text evidence="1">Monomer.</text>
</comment>
<feature type="active site" description="Proton acceptor" evidence="1">
    <location>
        <position position="164"/>
    </location>
</feature>
<feature type="site" description="Interaction with substrate rRNA" evidence="1">
    <location>
        <position position="4"/>
    </location>
</feature>
<dbReference type="EC" id="2.1.1.266" evidence="1"/>
<dbReference type="PANTHER" id="PTHR37426">
    <property type="entry name" value="RIBOSOMAL RNA LARGE SUBUNIT METHYLTRANSFERASE J"/>
    <property type="match status" value="1"/>
</dbReference>
<keyword evidence="1" id="KW-0808">Transferase</keyword>
<feature type="binding site" evidence="1">
    <location>
        <begin position="143"/>
        <end position="144"/>
    </location>
    <ligand>
        <name>S-adenosyl-L-methionine</name>
        <dbReference type="ChEBI" id="CHEBI:59789"/>
    </ligand>
</feature>
<comment type="catalytic activity">
    <reaction evidence="1">
        <text>adenosine(2030) in 23S rRNA + S-adenosyl-L-methionine = N(6)-methyladenosine(2030) in 23S rRNA + S-adenosyl-L-homocysteine + H(+)</text>
        <dbReference type="Rhea" id="RHEA:43736"/>
        <dbReference type="Rhea" id="RHEA-COMP:10668"/>
        <dbReference type="Rhea" id="RHEA-COMP:10669"/>
        <dbReference type="ChEBI" id="CHEBI:15378"/>
        <dbReference type="ChEBI" id="CHEBI:57856"/>
        <dbReference type="ChEBI" id="CHEBI:59789"/>
        <dbReference type="ChEBI" id="CHEBI:74411"/>
        <dbReference type="ChEBI" id="CHEBI:74449"/>
        <dbReference type="EC" id="2.1.1.266"/>
    </reaction>
</comment>
<gene>
    <name evidence="1 2" type="primary">rlmJ</name>
    <name evidence="2" type="ORF">NKI27_02440</name>
</gene>
<feature type="binding site" evidence="1">
    <location>
        <position position="100"/>
    </location>
    <ligand>
        <name>S-adenosyl-L-methionine</name>
        <dbReference type="ChEBI" id="CHEBI:59789"/>
    </ligand>
</feature>
<dbReference type="Proteomes" id="UP001163739">
    <property type="component" value="Chromosome"/>
</dbReference>
<feature type="binding site" evidence="1">
    <location>
        <position position="118"/>
    </location>
    <ligand>
        <name>S-adenosyl-L-methionine</name>
        <dbReference type="ChEBI" id="CHEBI:59789"/>
    </ligand>
</feature>
<dbReference type="InterPro" id="IPR007473">
    <property type="entry name" value="RlmJ"/>
</dbReference>
<protein>
    <recommendedName>
        <fullName evidence="1">Ribosomal RNA large subunit methyltransferase J</fullName>
        <ecNumber evidence="1">2.1.1.266</ecNumber>
    </recommendedName>
    <alternativeName>
        <fullName evidence="1">23S rRNA (adenine(2030)-N6)-methyltransferase</fullName>
    </alternativeName>
    <alternativeName>
        <fullName evidence="1">23S rRNA m6A2030 methyltransferase</fullName>
    </alternativeName>
</protein>
<evidence type="ECO:0000256" key="1">
    <source>
        <dbReference type="HAMAP-Rule" id="MF_00934"/>
    </source>
</evidence>
<keyword evidence="1" id="KW-0698">rRNA processing</keyword>
<comment type="function">
    <text evidence="1">Specifically methylates the adenine in position 2030 of 23S rRNA.</text>
</comment>
<dbReference type="InterPro" id="IPR029063">
    <property type="entry name" value="SAM-dependent_MTases_sf"/>
</dbReference>
<evidence type="ECO:0000313" key="2">
    <source>
        <dbReference type="EMBL" id="UZE96630.1"/>
    </source>
</evidence>
<sequence length="279" mass="31225">MLSYRHSYHAGNFADVLKHCTQLAIIEYLKRKDKPFCYHDTHSGAGVYTVYSAEMQKNGEYQSGIGKLFGRRTGVGIIDHYIDLIGTLNPTGRLNNYPGSPQITLLARRPTDRMQLTELHPADYSHLQSLVGKSKKVKVYQQDAWQGLKSLLPPAEKRGLVLIDPSYEVKQDYKTIVSALQQAHKRFSSGIFAIWYPVLERKATEQFIDRLASAGIPNMLRIEHCILPDVESGMTGSGMVVVNPPYTLKADMEIALPVLDKLLSEGMSGSTVLEQLTEE</sequence>
<proteinExistence type="inferred from homology"/>
<feature type="binding site" evidence="1">
    <location>
        <position position="19"/>
    </location>
    <ligand>
        <name>S-adenosyl-L-methionine</name>
        <dbReference type="ChEBI" id="CHEBI:59789"/>
    </ligand>
</feature>
<keyword evidence="3" id="KW-1185">Reference proteome</keyword>
<keyword evidence="1" id="KW-0489">Methyltransferase</keyword>
<keyword evidence="1" id="KW-0694">RNA-binding</keyword>
<dbReference type="PANTHER" id="PTHR37426:SF1">
    <property type="entry name" value="RIBOSOMAL RNA LARGE SUBUNIT METHYLTRANSFERASE J"/>
    <property type="match status" value="1"/>
</dbReference>